<feature type="region of interest" description="Disordered" evidence="1">
    <location>
        <begin position="125"/>
        <end position="209"/>
    </location>
</feature>
<proteinExistence type="predicted"/>
<evidence type="ECO:0000256" key="1">
    <source>
        <dbReference type="SAM" id="MobiDB-lite"/>
    </source>
</evidence>
<dbReference type="AlphaFoldDB" id="A0A1I5PGF1"/>
<dbReference type="RefSeq" id="WP_093420274.1">
    <property type="nucleotide sequence ID" value="NZ_FOXA01000005.1"/>
</dbReference>
<dbReference type="Proteomes" id="UP000199356">
    <property type="component" value="Unassembled WGS sequence"/>
</dbReference>
<feature type="compositionally biased region" description="Basic and acidic residues" evidence="1">
    <location>
        <begin position="191"/>
        <end position="209"/>
    </location>
</feature>
<feature type="compositionally biased region" description="Low complexity" evidence="1">
    <location>
        <begin position="154"/>
        <end position="164"/>
    </location>
</feature>
<reference evidence="2 3" key="1">
    <citation type="submission" date="2016-10" db="EMBL/GenBank/DDBJ databases">
        <authorList>
            <person name="de Groot N.N."/>
        </authorList>
    </citation>
    <scope>NUCLEOTIDE SEQUENCE [LARGE SCALE GENOMIC DNA]</scope>
    <source>
        <strain evidence="2 3">DSM 19547</strain>
    </source>
</reference>
<dbReference type="EMBL" id="FOXA01000005">
    <property type="protein sequence ID" value="SFP33198.1"/>
    <property type="molecule type" value="Genomic_DNA"/>
</dbReference>
<feature type="compositionally biased region" description="Acidic residues" evidence="1">
    <location>
        <begin position="175"/>
        <end position="190"/>
    </location>
</feature>
<accession>A0A1I5PGF1</accession>
<organism evidence="2 3">
    <name type="scientific">Tranquillimonas alkanivorans</name>
    <dbReference type="NCBI Taxonomy" id="441119"/>
    <lineage>
        <taxon>Bacteria</taxon>
        <taxon>Pseudomonadati</taxon>
        <taxon>Pseudomonadota</taxon>
        <taxon>Alphaproteobacteria</taxon>
        <taxon>Rhodobacterales</taxon>
        <taxon>Roseobacteraceae</taxon>
        <taxon>Tranquillimonas</taxon>
    </lineage>
</organism>
<gene>
    <name evidence="2" type="ORF">SAMN04488047_10597</name>
</gene>
<protein>
    <submittedName>
        <fullName evidence="2">Uncharacterized protein</fullName>
    </submittedName>
</protein>
<evidence type="ECO:0000313" key="3">
    <source>
        <dbReference type="Proteomes" id="UP000199356"/>
    </source>
</evidence>
<evidence type="ECO:0000313" key="2">
    <source>
        <dbReference type="EMBL" id="SFP33198.1"/>
    </source>
</evidence>
<sequence>MIAGFVTVGLLGLAVVPFFDDDDEADDGDHLPEQAGPGVTHEVDGGRAGLVALDGFRPGVDRVMLDSPEEVETLETATGEDGAELRVGDTVLRFPGHEEVPVCDVWLADGCEVVPLSAVLEPVDPELPDAGGVPATDDVLGPVDPEEPDMPGAEEPGPVLLPVDPELPDQPDVGPDCDAESEPDGEEADASADRPHTADAERIDEHAAP</sequence>
<name>A0A1I5PGF1_9RHOB</name>
<keyword evidence="3" id="KW-1185">Reference proteome</keyword>